<evidence type="ECO:0000313" key="2">
    <source>
        <dbReference type="Proteomes" id="UP001152320"/>
    </source>
</evidence>
<dbReference type="AlphaFoldDB" id="A0A9Q1H6I5"/>
<organism evidence="1 2">
    <name type="scientific">Holothuria leucospilota</name>
    <name type="common">Black long sea cucumber</name>
    <name type="synonym">Mertensiothuria leucospilota</name>
    <dbReference type="NCBI Taxonomy" id="206669"/>
    <lineage>
        <taxon>Eukaryota</taxon>
        <taxon>Metazoa</taxon>
        <taxon>Echinodermata</taxon>
        <taxon>Eleutherozoa</taxon>
        <taxon>Echinozoa</taxon>
        <taxon>Holothuroidea</taxon>
        <taxon>Aspidochirotacea</taxon>
        <taxon>Aspidochirotida</taxon>
        <taxon>Holothuriidae</taxon>
        <taxon>Holothuria</taxon>
    </lineage>
</organism>
<proteinExistence type="predicted"/>
<comment type="caution">
    <text evidence="1">The sequence shown here is derived from an EMBL/GenBank/DDBJ whole genome shotgun (WGS) entry which is preliminary data.</text>
</comment>
<accession>A0A9Q1H6I5</accession>
<protein>
    <submittedName>
        <fullName evidence="1">Uncharacterized protein</fullName>
    </submittedName>
</protein>
<dbReference type="OrthoDB" id="7339946at2759"/>
<dbReference type="EMBL" id="JAIZAY010000010">
    <property type="protein sequence ID" value="KAJ8034246.1"/>
    <property type="molecule type" value="Genomic_DNA"/>
</dbReference>
<dbReference type="Proteomes" id="UP001152320">
    <property type="component" value="Chromosome 10"/>
</dbReference>
<evidence type="ECO:0000313" key="1">
    <source>
        <dbReference type="EMBL" id="KAJ8034246.1"/>
    </source>
</evidence>
<keyword evidence="2" id="KW-1185">Reference proteome</keyword>
<reference evidence="1" key="1">
    <citation type="submission" date="2021-10" db="EMBL/GenBank/DDBJ databases">
        <title>Tropical sea cucumber genome reveals ecological adaptation and Cuvierian tubules defense mechanism.</title>
        <authorList>
            <person name="Chen T."/>
        </authorList>
    </citation>
    <scope>NUCLEOTIDE SEQUENCE</scope>
    <source>
        <strain evidence="1">Nanhai2018</strain>
        <tissue evidence="1">Muscle</tissue>
    </source>
</reference>
<name>A0A9Q1H6I5_HOLLE</name>
<dbReference type="PANTHER" id="PTHR47018">
    <property type="entry name" value="CXC DOMAIN-CONTAINING PROTEIN-RELATED"/>
    <property type="match status" value="1"/>
</dbReference>
<sequence>MEEMGNPFEEDTEDLLVFDTKDIVGEDVIHTVCKIQKIGKEQCTSFVKSRITDRTESLFSPIKRNKLQLFSCPQAPDKSLMISNRSHH</sequence>
<gene>
    <name evidence="1" type="ORF">HOLleu_21003</name>
</gene>